<gene>
    <name evidence="1" type="ORF">BJ508DRAFT_330653</name>
</gene>
<name>A0A3N4HWV0_ASCIM</name>
<keyword evidence="2" id="KW-1185">Reference proteome</keyword>
<dbReference type="Proteomes" id="UP000275078">
    <property type="component" value="Unassembled WGS sequence"/>
</dbReference>
<organism evidence="1 2">
    <name type="scientific">Ascobolus immersus RN42</name>
    <dbReference type="NCBI Taxonomy" id="1160509"/>
    <lineage>
        <taxon>Eukaryota</taxon>
        <taxon>Fungi</taxon>
        <taxon>Dikarya</taxon>
        <taxon>Ascomycota</taxon>
        <taxon>Pezizomycotina</taxon>
        <taxon>Pezizomycetes</taxon>
        <taxon>Pezizales</taxon>
        <taxon>Ascobolaceae</taxon>
        <taxon>Ascobolus</taxon>
    </lineage>
</organism>
<evidence type="ECO:0008006" key="3">
    <source>
        <dbReference type="Google" id="ProtNLM"/>
    </source>
</evidence>
<proteinExistence type="predicted"/>
<evidence type="ECO:0000313" key="1">
    <source>
        <dbReference type="EMBL" id="RPA76988.1"/>
    </source>
</evidence>
<dbReference type="AlphaFoldDB" id="A0A3N4HWV0"/>
<evidence type="ECO:0000313" key="2">
    <source>
        <dbReference type="Proteomes" id="UP000275078"/>
    </source>
</evidence>
<accession>A0A3N4HWV0</accession>
<dbReference type="OrthoDB" id="2104739at2759"/>
<reference evidence="1 2" key="1">
    <citation type="journal article" date="2018" name="Nat. Ecol. Evol.">
        <title>Pezizomycetes genomes reveal the molecular basis of ectomycorrhizal truffle lifestyle.</title>
        <authorList>
            <person name="Murat C."/>
            <person name="Payen T."/>
            <person name="Noel B."/>
            <person name="Kuo A."/>
            <person name="Morin E."/>
            <person name="Chen J."/>
            <person name="Kohler A."/>
            <person name="Krizsan K."/>
            <person name="Balestrini R."/>
            <person name="Da Silva C."/>
            <person name="Montanini B."/>
            <person name="Hainaut M."/>
            <person name="Levati E."/>
            <person name="Barry K.W."/>
            <person name="Belfiori B."/>
            <person name="Cichocki N."/>
            <person name="Clum A."/>
            <person name="Dockter R.B."/>
            <person name="Fauchery L."/>
            <person name="Guy J."/>
            <person name="Iotti M."/>
            <person name="Le Tacon F."/>
            <person name="Lindquist E.A."/>
            <person name="Lipzen A."/>
            <person name="Malagnac F."/>
            <person name="Mello A."/>
            <person name="Molinier V."/>
            <person name="Miyauchi S."/>
            <person name="Poulain J."/>
            <person name="Riccioni C."/>
            <person name="Rubini A."/>
            <person name="Sitrit Y."/>
            <person name="Splivallo R."/>
            <person name="Traeger S."/>
            <person name="Wang M."/>
            <person name="Zifcakova L."/>
            <person name="Wipf D."/>
            <person name="Zambonelli A."/>
            <person name="Paolocci F."/>
            <person name="Nowrousian M."/>
            <person name="Ottonello S."/>
            <person name="Baldrian P."/>
            <person name="Spatafora J.W."/>
            <person name="Henrissat B."/>
            <person name="Nagy L.G."/>
            <person name="Aury J.M."/>
            <person name="Wincker P."/>
            <person name="Grigoriev I.V."/>
            <person name="Bonfante P."/>
            <person name="Martin F.M."/>
        </authorList>
    </citation>
    <scope>NUCLEOTIDE SEQUENCE [LARGE SCALE GENOMIC DNA]</scope>
    <source>
        <strain evidence="1 2">RN42</strain>
    </source>
</reference>
<sequence length="367" mass="42129">MGDFQHPFQSPRNLDKEATLLLNQATTLLKTIQITPKAALDFIRTWPHPHNLFAAWFTIPDLHLPELVRLSALALAATTSAQRTALHTLFTLLLKACMFPPPTPPARLEEFRPAVRERMFATQVLLRDRGRDQLTGRLSHELSTLQAENPRLFSRFDDLPTQLDPAEMMYTRCANILRFSCEGWNESKETARHQQRQAWKMLEFVFPNIFRFFPISDINTTRNGLTLNLTLAGYFTSFDIGFAHISGDTYELLVFDTSLNLAPPIVPAVDNDGNTRVTFRYAEGTREGEKVWRELMRLHLVLCRLVHSEGVEEVVGADEDAGVWERECERVRNVGDGKGWMERHVQWLEVRLEELANSRVEGEVEEE</sequence>
<protein>
    <recommendedName>
        <fullName evidence="3">HNH nuclease domain-containing protein</fullName>
    </recommendedName>
</protein>
<dbReference type="EMBL" id="ML119734">
    <property type="protein sequence ID" value="RPA76988.1"/>
    <property type="molecule type" value="Genomic_DNA"/>
</dbReference>